<dbReference type="Gene3D" id="1.10.150.690">
    <property type="entry name" value="DUF2063"/>
    <property type="match status" value="1"/>
</dbReference>
<dbReference type="InterPro" id="IPR018640">
    <property type="entry name" value="DUF2063"/>
</dbReference>
<evidence type="ECO:0000259" key="1">
    <source>
        <dbReference type="Pfam" id="PF09836"/>
    </source>
</evidence>
<reference evidence="3" key="1">
    <citation type="submission" date="2018-09" db="EMBL/GenBank/DDBJ databases">
        <authorList>
            <person name="Zhu H."/>
        </authorList>
    </citation>
    <scope>NUCLEOTIDE SEQUENCE [LARGE SCALE GENOMIC DNA]</scope>
    <source>
        <strain evidence="3">K1S02-23</strain>
    </source>
</reference>
<feature type="domain" description="Putative DNA-binding" evidence="1">
    <location>
        <begin position="11"/>
        <end position="103"/>
    </location>
</feature>
<accession>A0A3A3FXR6</accession>
<dbReference type="Pfam" id="PF09836">
    <property type="entry name" value="DUF2063"/>
    <property type="match status" value="1"/>
</dbReference>
<comment type="caution">
    <text evidence="2">The sequence shown here is derived from an EMBL/GenBank/DDBJ whole genome shotgun (WGS) entry which is preliminary data.</text>
</comment>
<dbReference type="EMBL" id="QYUQ01000002">
    <property type="protein sequence ID" value="RJG00504.1"/>
    <property type="molecule type" value="Genomic_DNA"/>
</dbReference>
<dbReference type="OrthoDB" id="4146344at2"/>
<dbReference type="InterPro" id="IPR044922">
    <property type="entry name" value="DUF2063_N_sf"/>
</dbReference>
<dbReference type="RefSeq" id="WP_119783958.1">
    <property type="nucleotide sequence ID" value="NZ_QYUQ01000002.1"/>
</dbReference>
<dbReference type="Proteomes" id="UP000266327">
    <property type="component" value="Unassembled WGS sequence"/>
</dbReference>
<protein>
    <submittedName>
        <fullName evidence="2">DUF2063 domain-containing protein</fullName>
    </submittedName>
</protein>
<name>A0A3A3FXR6_9BURK</name>
<evidence type="ECO:0000313" key="3">
    <source>
        <dbReference type="Proteomes" id="UP000266327"/>
    </source>
</evidence>
<keyword evidence="3" id="KW-1185">Reference proteome</keyword>
<organism evidence="2 3">
    <name type="scientific">Noviherbaspirillum sedimenti</name>
    <dbReference type="NCBI Taxonomy" id="2320865"/>
    <lineage>
        <taxon>Bacteria</taxon>
        <taxon>Pseudomonadati</taxon>
        <taxon>Pseudomonadota</taxon>
        <taxon>Betaproteobacteria</taxon>
        <taxon>Burkholderiales</taxon>
        <taxon>Oxalobacteraceae</taxon>
        <taxon>Noviherbaspirillum</taxon>
    </lineage>
</organism>
<sequence>MTNLPAPTLSELQSAVCRSLLRRTEAAAGELVVADGLDGSQRLDIYRNTMTMALVRALRLSYPAIHCLVGADFFEGAARMFIDRSPPRSAWLDEYGADFPEFLARFPQAASIGYLADVARLERLINGVLHAPDAKPLQPARLAQLNEAELGRLRLAAHPAIRLCRSEYPVDSIWRAVLERDESAMAAIDLADGPVWLLICRSENSVDVDRLSEGQWRLTSSIFSGMPLQQALDETPCNDAYDLLAAHLARGCFADAGL</sequence>
<proteinExistence type="predicted"/>
<evidence type="ECO:0000313" key="2">
    <source>
        <dbReference type="EMBL" id="RJG00504.1"/>
    </source>
</evidence>
<dbReference type="AlphaFoldDB" id="A0A3A3FXR6"/>
<gene>
    <name evidence="2" type="ORF">D3878_02015</name>
</gene>